<evidence type="ECO:0000256" key="9">
    <source>
        <dbReference type="ARBA" id="ARBA00022598"/>
    </source>
</evidence>
<evidence type="ECO:0000256" key="19">
    <source>
        <dbReference type="ARBA" id="ARBA00060592"/>
    </source>
</evidence>
<dbReference type="SUPFAM" id="SSF56059">
    <property type="entry name" value="Glutathione synthetase ATP-binding domain-like"/>
    <property type="match status" value="1"/>
</dbReference>
<evidence type="ECO:0000256" key="20">
    <source>
        <dbReference type="ARBA" id="ARBA00068427"/>
    </source>
</evidence>
<comment type="catalytic activity">
    <reaction evidence="18">
        <text>2 D-alanine + ATP = D-alanyl-D-alanine + ADP + phosphate + H(+)</text>
        <dbReference type="Rhea" id="RHEA:11224"/>
        <dbReference type="ChEBI" id="CHEBI:15378"/>
        <dbReference type="ChEBI" id="CHEBI:30616"/>
        <dbReference type="ChEBI" id="CHEBI:43474"/>
        <dbReference type="ChEBI" id="CHEBI:57416"/>
        <dbReference type="ChEBI" id="CHEBI:57822"/>
        <dbReference type="ChEBI" id="CHEBI:456216"/>
        <dbReference type="EC" id="6.3.2.4"/>
    </reaction>
</comment>
<evidence type="ECO:0000256" key="14">
    <source>
        <dbReference type="ARBA" id="ARBA00022960"/>
    </source>
</evidence>
<evidence type="ECO:0000259" key="24">
    <source>
        <dbReference type="PROSITE" id="PS50975"/>
    </source>
</evidence>
<evidence type="ECO:0000256" key="8">
    <source>
        <dbReference type="ARBA" id="ARBA00022490"/>
    </source>
</evidence>
<proteinExistence type="inferred from homology"/>
<organism evidence="25 26">
    <name type="scientific">Desulfotruncus arcticus DSM 17038</name>
    <dbReference type="NCBI Taxonomy" id="1121424"/>
    <lineage>
        <taxon>Bacteria</taxon>
        <taxon>Bacillati</taxon>
        <taxon>Bacillota</taxon>
        <taxon>Clostridia</taxon>
        <taxon>Eubacteriales</taxon>
        <taxon>Desulfallaceae</taxon>
        <taxon>Desulfotruncus</taxon>
    </lineage>
</organism>
<evidence type="ECO:0000256" key="13">
    <source>
        <dbReference type="ARBA" id="ARBA00022842"/>
    </source>
</evidence>
<dbReference type="EC" id="6.3.2.4" evidence="7"/>
<comment type="cofactor">
    <cofactor evidence="2">
        <name>Mg(2+)</name>
        <dbReference type="ChEBI" id="CHEBI:18420"/>
    </cofactor>
</comment>
<dbReference type="Gene3D" id="3.30.470.20">
    <property type="entry name" value="ATP-grasp fold, B domain"/>
    <property type="match status" value="1"/>
</dbReference>
<dbReference type="PANTHER" id="PTHR23132">
    <property type="entry name" value="D-ALANINE--D-ALANINE LIGASE"/>
    <property type="match status" value="1"/>
</dbReference>
<keyword evidence="9 25" id="KW-0436">Ligase</keyword>
<dbReference type="Proteomes" id="UP000199337">
    <property type="component" value="Unassembled WGS sequence"/>
</dbReference>
<dbReference type="AlphaFoldDB" id="A0A1I2V8A3"/>
<comment type="pathway">
    <text evidence="5">Cell wall biogenesis; peptidoglycan biosynthesis.</text>
</comment>
<dbReference type="Pfam" id="PF07478">
    <property type="entry name" value="Dala_Dala_lig_C"/>
    <property type="match status" value="1"/>
</dbReference>
<keyword evidence="16" id="KW-0464">Manganese</keyword>
<dbReference type="GO" id="GO:0005524">
    <property type="term" value="F:ATP binding"/>
    <property type="evidence" value="ECO:0007669"/>
    <property type="project" value="UniProtKB-UniRule"/>
</dbReference>
<dbReference type="PROSITE" id="PS50975">
    <property type="entry name" value="ATP_GRASP"/>
    <property type="match status" value="1"/>
</dbReference>
<evidence type="ECO:0000313" key="25">
    <source>
        <dbReference type="EMBL" id="SFG83391.1"/>
    </source>
</evidence>
<evidence type="ECO:0000256" key="5">
    <source>
        <dbReference type="ARBA" id="ARBA00004752"/>
    </source>
</evidence>
<evidence type="ECO:0000256" key="4">
    <source>
        <dbReference type="ARBA" id="ARBA00004496"/>
    </source>
</evidence>
<keyword evidence="10" id="KW-0479">Metal-binding</keyword>
<dbReference type="NCBIfam" id="NF002528">
    <property type="entry name" value="PRK01966.1-4"/>
    <property type="match status" value="1"/>
</dbReference>
<dbReference type="InterPro" id="IPR011761">
    <property type="entry name" value="ATP-grasp"/>
</dbReference>
<dbReference type="InterPro" id="IPR000291">
    <property type="entry name" value="D-Ala_lig_Van_CS"/>
</dbReference>
<dbReference type="GO" id="GO:0046872">
    <property type="term" value="F:metal ion binding"/>
    <property type="evidence" value="ECO:0007669"/>
    <property type="project" value="UniProtKB-KW"/>
</dbReference>
<evidence type="ECO:0000256" key="23">
    <source>
        <dbReference type="PROSITE-ProRule" id="PRU00409"/>
    </source>
</evidence>
<keyword evidence="26" id="KW-1185">Reference proteome</keyword>
<evidence type="ECO:0000256" key="12">
    <source>
        <dbReference type="ARBA" id="ARBA00022840"/>
    </source>
</evidence>
<dbReference type="InterPro" id="IPR011095">
    <property type="entry name" value="Dala_Dala_lig_C"/>
</dbReference>
<sequence>MTRKKVAVLFGGCSTEYEVSLQSAYSVITNLNPNKYETILIGITRQGAWLRYYGSLEKIQNDTWMDSNDCVPAIISPDRNIHGLFEFRGNKVIATRIDVAFPVLHGKNGEDGTLQGLLTIAGIPFAGCGTLCSAMCMDKDIAHKITNLAGIKTPPSVVLRSGFIEDEMMKQISRLTFPLFVKPANAGSSFGITKVFQKDELSDAVTVAFQHDNKVIIEEAVDGFEVGCAVLGNDSLTIGEVDEIELSHGFFDYTEKYTLKTSKIHMPARIDPDTAGRIKQDGFRHLPGAGLLRIRKGRFLSDAGKRNHLQRSKYNSRFYLL</sequence>
<dbReference type="Pfam" id="PF01820">
    <property type="entry name" value="Dala_Dala_lig_N"/>
    <property type="match status" value="1"/>
</dbReference>
<comment type="pathway">
    <text evidence="19">Glycan biosynthesis.</text>
</comment>
<keyword evidence="14" id="KW-0133">Cell shape</keyword>
<dbReference type="GO" id="GO:0005829">
    <property type="term" value="C:cytosol"/>
    <property type="evidence" value="ECO:0007669"/>
    <property type="project" value="TreeGrafter"/>
</dbReference>
<dbReference type="GO" id="GO:0008716">
    <property type="term" value="F:D-alanine-D-alanine ligase activity"/>
    <property type="evidence" value="ECO:0007669"/>
    <property type="project" value="UniProtKB-EC"/>
</dbReference>
<dbReference type="PANTHER" id="PTHR23132:SF25">
    <property type="entry name" value="D-ALANINE--D-ALANINE LIGASE A"/>
    <property type="match status" value="1"/>
</dbReference>
<evidence type="ECO:0000256" key="16">
    <source>
        <dbReference type="ARBA" id="ARBA00023211"/>
    </source>
</evidence>
<evidence type="ECO:0000256" key="1">
    <source>
        <dbReference type="ARBA" id="ARBA00001936"/>
    </source>
</evidence>
<dbReference type="GO" id="GO:0071555">
    <property type="term" value="P:cell wall organization"/>
    <property type="evidence" value="ECO:0007669"/>
    <property type="project" value="UniProtKB-KW"/>
</dbReference>
<dbReference type="PROSITE" id="PS00843">
    <property type="entry name" value="DALA_DALA_LIGASE_1"/>
    <property type="match status" value="1"/>
</dbReference>
<keyword evidence="8" id="KW-0963">Cytoplasm</keyword>
<evidence type="ECO:0000256" key="21">
    <source>
        <dbReference type="ARBA" id="ARBA00076288"/>
    </source>
</evidence>
<dbReference type="InterPro" id="IPR005905">
    <property type="entry name" value="D_ala_D_ala"/>
</dbReference>
<dbReference type="FunFam" id="3.30.1490.20:FF:000007">
    <property type="entry name" value="D-alanine--D-alanine ligase"/>
    <property type="match status" value="1"/>
</dbReference>
<evidence type="ECO:0000256" key="6">
    <source>
        <dbReference type="ARBA" id="ARBA00010871"/>
    </source>
</evidence>
<evidence type="ECO:0000256" key="3">
    <source>
        <dbReference type="ARBA" id="ARBA00003921"/>
    </source>
</evidence>
<evidence type="ECO:0000313" key="26">
    <source>
        <dbReference type="Proteomes" id="UP000199337"/>
    </source>
</evidence>
<keyword evidence="11 23" id="KW-0547">Nucleotide-binding</keyword>
<dbReference type="PIRSF" id="PIRSF039102">
    <property type="entry name" value="Ddl/VanB"/>
    <property type="match status" value="1"/>
</dbReference>
<dbReference type="InterPro" id="IPR011127">
    <property type="entry name" value="Dala_Dala_lig_N"/>
</dbReference>
<dbReference type="GO" id="GO:0009252">
    <property type="term" value="P:peptidoglycan biosynthetic process"/>
    <property type="evidence" value="ECO:0007669"/>
    <property type="project" value="UniProtKB-KW"/>
</dbReference>
<keyword evidence="17" id="KW-0961">Cell wall biogenesis/degradation</keyword>
<keyword evidence="15" id="KW-0573">Peptidoglycan synthesis</keyword>
<comment type="cofactor">
    <cofactor evidence="1">
        <name>Mn(2+)</name>
        <dbReference type="ChEBI" id="CHEBI:29035"/>
    </cofactor>
</comment>
<dbReference type="SUPFAM" id="SSF52440">
    <property type="entry name" value="PreATP-grasp domain"/>
    <property type="match status" value="1"/>
</dbReference>
<dbReference type="InterPro" id="IPR016185">
    <property type="entry name" value="PreATP-grasp_dom_sf"/>
</dbReference>
<feature type="domain" description="ATP-grasp" evidence="24">
    <location>
        <begin position="143"/>
        <end position="225"/>
    </location>
</feature>
<evidence type="ECO:0000256" key="17">
    <source>
        <dbReference type="ARBA" id="ARBA00023316"/>
    </source>
</evidence>
<keyword evidence="13" id="KW-0460">Magnesium</keyword>
<evidence type="ECO:0000256" key="2">
    <source>
        <dbReference type="ARBA" id="ARBA00001946"/>
    </source>
</evidence>
<evidence type="ECO:0000256" key="7">
    <source>
        <dbReference type="ARBA" id="ARBA00012216"/>
    </source>
</evidence>
<name>A0A1I2V8A3_9FIRM</name>
<dbReference type="Gene3D" id="3.40.50.20">
    <property type="match status" value="1"/>
</dbReference>
<keyword evidence="12 23" id="KW-0067">ATP-binding</keyword>
<evidence type="ECO:0000256" key="15">
    <source>
        <dbReference type="ARBA" id="ARBA00022984"/>
    </source>
</evidence>
<comment type="similarity">
    <text evidence="6">Belongs to the D-alanine--D-alanine ligase family.</text>
</comment>
<evidence type="ECO:0000256" key="11">
    <source>
        <dbReference type="ARBA" id="ARBA00022741"/>
    </source>
</evidence>
<evidence type="ECO:0000256" key="18">
    <source>
        <dbReference type="ARBA" id="ARBA00047614"/>
    </source>
</evidence>
<reference evidence="26" key="1">
    <citation type="submission" date="2016-10" db="EMBL/GenBank/DDBJ databases">
        <authorList>
            <person name="Varghese N."/>
            <person name="Submissions S."/>
        </authorList>
    </citation>
    <scope>NUCLEOTIDE SEQUENCE [LARGE SCALE GENOMIC DNA]</scope>
    <source>
        <strain evidence="26">DSM 17038</strain>
    </source>
</reference>
<dbReference type="GO" id="GO:0008360">
    <property type="term" value="P:regulation of cell shape"/>
    <property type="evidence" value="ECO:0007669"/>
    <property type="project" value="UniProtKB-KW"/>
</dbReference>
<dbReference type="EMBL" id="FOOX01000010">
    <property type="protein sequence ID" value="SFG83391.1"/>
    <property type="molecule type" value="Genomic_DNA"/>
</dbReference>
<evidence type="ECO:0000256" key="10">
    <source>
        <dbReference type="ARBA" id="ARBA00022723"/>
    </source>
</evidence>
<gene>
    <name evidence="25" type="ORF">SAMN05660649_02859</name>
</gene>
<comment type="subcellular location">
    <subcellularLocation>
        <location evidence="4">Cytoplasm</location>
    </subcellularLocation>
</comment>
<dbReference type="STRING" id="341036.SAMN05660649_02859"/>
<evidence type="ECO:0000256" key="22">
    <source>
        <dbReference type="ARBA" id="ARBA00077154"/>
    </source>
</evidence>
<accession>A0A1I2V8A3</accession>
<protein>
    <recommendedName>
        <fullName evidence="20">D-alanine--D-alanine ligase</fullName>
        <ecNumber evidence="7">6.3.2.4</ecNumber>
    </recommendedName>
    <alternativeName>
        <fullName evidence="22">D-Ala-D-Ala ligase</fullName>
    </alternativeName>
    <alternativeName>
        <fullName evidence="21">D-alanylalanine synthetase</fullName>
    </alternativeName>
</protein>
<comment type="function">
    <text evidence="3">Cell wall formation.</text>
</comment>